<feature type="region of interest" description="Disordered" evidence="1">
    <location>
        <begin position="1"/>
        <end position="38"/>
    </location>
</feature>
<dbReference type="EMBL" id="CP027169">
    <property type="protein sequence ID" value="AVK05741.1"/>
    <property type="molecule type" value="Genomic_DNA"/>
</dbReference>
<protein>
    <submittedName>
        <fullName evidence="2">Uncharacterized protein</fullName>
    </submittedName>
</protein>
<keyword evidence="3" id="KW-1185">Reference proteome</keyword>
<dbReference type="AlphaFoldDB" id="A0A2R3IUY5"/>
<reference evidence="2 3" key="1">
    <citation type="submission" date="2018-02" db="EMBL/GenBank/DDBJ databases">
        <title>FDA/CDC Antimicrobial Resistant Isolate Bank Genome Sequencing.</title>
        <authorList>
            <person name="Benahmed F.H."/>
            <person name="Lutgring J.D."/>
            <person name="Yoo B."/>
            <person name="Machado M."/>
            <person name="Brown A."/>
            <person name="McAllister G."/>
            <person name="Perry A."/>
            <person name="Halpin A.L."/>
            <person name="Vavikolanu K."/>
            <person name="Ott S."/>
            <person name="Zhao X."/>
            <person name="Tallon L.J."/>
            <person name="Sadzewicz L."/>
            <person name="Aluvathingal J."/>
            <person name="Nadendla S."/>
            <person name="Voskania-kordi A."/>
            <person name="Simonyan V."/>
            <person name="Patel J."/>
            <person name="Shawar R.M."/>
        </authorList>
    </citation>
    <scope>NUCLEOTIDE SEQUENCE [LARGE SCALE GENOMIC DNA]</scope>
    <source>
        <strain evidence="2 3">AR_0356</strain>
    </source>
</reference>
<evidence type="ECO:0000313" key="2">
    <source>
        <dbReference type="EMBL" id="AVK05741.1"/>
    </source>
</evidence>
<proteinExistence type="predicted"/>
<evidence type="ECO:0000256" key="1">
    <source>
        <dbReference type="SAM" id="MobiDB-lite"/>
    </source>
</evidence>
<organism evidence="2 3">
    <name type="scientific">Pseudomonas paraeruginosa</name>
    <dbReference type="NCBI Taxonomy" id="2994495"/>
    <lineage>
        <taxon>Bacteria</taxon>
        <taxon>Pseudomonadati</taxon>
        <taxon>Pseudomonadota</taxon>
        <taxon>Gammaproteobacteria</taxon>
        <taxon>Pseudomonadales</taxon>
        <taxon>Pseudomonadaceae</taxon>
        <taxon>Pseudomonas</taxon>
    </lineage>
</organism>
<sequence>MEKSPVDNQDIHPQASRRIETASPPFLDNLLPMGNARP</sequence>
<dbReference type="Proteomes" id="UP000238390">
    <property type="component" value="Chromosome"/>
</dbReference>
<name>A0A2R3IUY5_9PSED</name>
<gene>
    <name evidence="2" type="ORF">CSB93_1231</name>
</gene>
<accession>A0A2R3IUY5</accession>
<evidence type="ECO:0000313" key="3">
    <source>
        <dbReference type="Proteomes" id="UP000238390"/>
    </source>
</evidence>